<dbReference type="Proteomes" id="UP001062846">
    <property type="component" value="Chromosome 4"/>
</dbReference>
<organism evidence="1 2">
    <name type="scientific">Rhododendron molle</name>
    <name type="common">Chinese azalea</name>
    <name type="synonym">Azalea mollis</name>
    <dbReference type="NCBI Taxonomy" id="49168"/>
    <lineage>
        <taxon>Eukaryota</taxon>
        <taxon>Viridiplantae</taxon>
        <taxon>Streptophyta</taxon>
        <taxon>Embryophyta</taxon>
        <taxon>Tracheophyta</taxon>
        <taxon>Spermatophyta</taxon>
        <taxon>Magnoliopsida</taxon>
        <taxon>eudicotyledons</taxon>
        <taxon>Gunneridae</taxon>
        <taxon>Pentapetalae</taxon>
        <taxon>asterids</taxon>
        <taxon>Ericales</taxon>
        <taxon>Ericaceae</taxon>
        <taxon>Ericoideae</taxon>
        <taxon>Rhodoreae</taxon>
        <taxon>Rhododendron</taxon>
    </lineage>
</organism>
<name>A0ACC0P4Z4_RHOML</name>
<proteinExistence type="predicted"/>
<sequence>MKLIILSQMSGHIALVHEENVQFKSQMAHMQTTINELKKTKFRILQQLKDTGQKLFSISDYDFRNELLELGEAVGTQSRGLSQDLISMLPVKKFKCGFFSRRNQEMRGITKEGLHCSVQFWNYETKWK</sequence>
<comment type="caution">
    <text evidence="1">The sequence shown here is derived from an EMBL/GenBank/DDBJ whole genome shotgun (WGS) entry which is preliminary data.</text>
</comment>
<accession>A0ACC0P4Z4</accession>
<gene>
    <name evidence="1" type="ORF">RHMOL_Rhmol04G0268300</name>
</gene>
<reference evidence="1" key="1">
    <citation type="submission" date="2022-02" db="EMBL/GenBank/DDBJ databases">
        <title>Plant Genome Project.</title>
        <authorList>
            <person name="Zhang R.-G."/>
        </authorList>
    </citation>
    <scope>NUCLEOTIDE SEQUENCE</scope>
    <source>
        <strain evidence="1">AT1</strain>
    </source>
</reference>
<keyword evidence="2" id="KW-1185">Reference proteome</keyword>
<evidence type="ECO:0000313" key="2">
    <source>
        <dbReference type="Proteomes" id="UP001062846"/>
    </source>
</evidence>
<protein>
    <submittedName>
        <fullName evidence="1">Uncharacterized protein</fullName>
    </submittedName>
</protein>
<evidence type="ECO:0000313" key="1">
    <source>
        <dbReference type="EMBL" id="KAI8560575.1"/>
    </source>
</evidence>
<dbReference type="EMBL" id="CM046391">
    <property type="protein sequence ID" value="KAI8560575.1"/>
    <property type="molecule type" value="Genomic_DNA"/>
</dbReference>